<dbReference type="PANTHER" id="PTHR13140:SF706">
    <property type="entry name" value="DILUTE CLASS UNCONVENTIONAL MYOSIN, ISOFORM C"/>
    <property type="match status" value="1"/>
</dbReference>
<keyword evidence="4 6" id="KW-0505">Motor protein</keyword>
<feature type="region of interest" description="Actin-binding" evidence="6">
    <location>
        <begin position="648"/>
        <end position="670"/>
    </location>
</feature>
<dbReference type="SUPFAM" id="SSF52540">
    <property type="entry name" value="P-loop containing nucleoside triphosphate hydrolases"/>
    <property type="match status" value="1"/>
</dbReference>
<keyword evidence="1 6" id="KW-0547">Nucleotide-binding</keyword>
<comment type="caution">
    <text evidence="10">The sequence shown here is derived from an EMBL/GenBank/DDBJ whole genome shotgun (WGS) entry which is preliminary data.</text>
</comment>
<organism evidence="10 11">
    <name type="scientific">Durusdinium trenchii</name>
    <dbReference type="NCBI Taxonomy" id="1381693"/>
    <lineage>
        <taxon>Eukaryota</taxon>
        <taxon>Sar</taxon>
        <taxon>Alveolata</taxon>
        <taxon>Dinophyceae</taxon>
        <taxon>Suessiales</taxon>
        <taxon>Symbiodiniaceae</taxon>
        <taxon>Durusdinium</taxon>
    </lineage>
</organism>
<reference evidence="10 11" key="1">
    <citation type="submission" date="2024-02" db="EMBL/GenBank/DDBJ databases">
        <authorList>
            <person name="Chen Y."/>
            <person name="Shah S."/>
            <person name="Dougan E. K."/>
            <person name="Thang M."/>
            <person name="Chan C."/>
        </authorList>
    </citation>
    <scope>NUCLEOTIDE SEQUENCE [LARGE SCALE GENOMIC DNA]</scope>
</reference>
<feature type="region of interest" description="Disordered" evidence="8">
    <location>
        <begin position="184"/>
        <end position="209"/>
    </location>
</feature>
<dbReference type="InterPro" id="IPR027417">
    <property type="entry name" value="P-loop_NTPase"/>
</dbReference>
<dbReference type="Pfam" id="PF00063">
    <property type="entry name" value="Myosin_head"/>
    <property type="match status" value="1"/>
</dbReference>
<dbReference type="Gene3D" id="3.90.176.10">
    <property type="entry name" value="Toxin ADP-ribosyltransferase, Chain A, domain 1"/>
    <property type="match status" value="1"/>
</dbReference>
<keyword evidence="5 6" id="KW-0009">Actin-binding</keyword>
<evidence type="ECO:0000256" key="5">
    <source>
        <dbReference type="ARBA" id="ARBA00023203"/>
    </source>
</evidence>
<keyword evidence="7" id="KW-0175">Coiled coil</keyword>
<feature type="coiled-coil region" evidence="7">
    <location>
        <begin position="820"/>
        <end position="848"/>
    </location>
</feature>
<dbReference type="Gene3D" id="1.20.120.720">
    <property type="entry name" value="Myosin VI head, motor domain, U50 subdomain"/>
    <property type="match status" value="1"/>
</dbReference>
<evidence type="ECO:0000313" key="10">
    <source>
        <dbReference type="EMBL" id="CAK9096294.1"/>
    </source>
</evidence>
<feature type="binding site" evidence="6">
    <location>
        <begin position="156"/>
        <end position="163"/>
    </location>
    <ligand>
        <name>ATP</name>
        <dbReference type="ChEBI" id="CHEBI:30616"/>
    </ligand>
</feature>
<evidence type="ECO:0000313" key="11">
    <source>
        <dbReference type="Proteomes" id="UP001642484"/>
    </source>
</evidence>
<evidence type="ECO:0000259" key="9">
    <source>
        <dbReference type="PROSITE" id="PS51456"/>
    </source>
</evidence>
<proteinExistence type="inferred from homology"/>
<dbReference type="CDD" id="cd00124">
    <property type="entry name" value="MYSc"/>
    <property type="match status" value="1"/>
</dbReference>
<feature type="region of interest" description="Disordered" evidence="8">
    <location>
        <begin position="2195"/>
        <end position="2224"/>
    </location>
</feature>
<evidence type="ECO:0000256" key="8">
    <source>
        <dbReference type="SAM" id="MobiDB-lite"/>
    </source>
</evidence>
<keyword evidence="11" id="KW-1185">Reference proteome</keyword>
<evidence type="ECO:0000256" key="4">
    <source>
        <dbReference type="ARBA" id="ARBA00023175"/>
    </source>
</evidence>
<dbReference type="Gene3D" id="1.10.10.820">
    <property type="match status" value="1"/>
</dbReference>
<keyword evidence="2 6" id="KW-0067">ATP-binding</keyword>
<dbReference type="PROSITE" id="PS51456">
    <property type="entry name" value="MYOSIN_MOTOR"/>
    <property type="match status" value="1"/>
</dbReference>
<evidence type="ECO:0000256" key="2">
    <source>
        <dbReference type="ARBA" id="ARBA00022840"/>
    </source>
</evidence>
<evidence type="ECO:0000256" key="6">
    <source>
        <dbReference type="PROSITE-ProRule" id="PRU00782"/>
    </source>
</evidence>
<evidence type="ECO:0000256" key="3">
    <source>
        <dbReference type="ARBA" id="ARBA00023123"/>
    </source>
</evidence>
<dbReference type="Gene3D" id="1.20.5.4820">
    <property type="match status" value="1"/>
</dbReference>
<dbReference type="PANTHER" id="PTHR13140">
    <property type="entry name" value="MYOSIN"/>
    <property type="match status" value="1"/>
</dbReference>
<accession>A0ABP0R7U3</accession>
<feature type="coiled-coil region" evidence="7">
    <location>
        <begin position="1076"/>
        <end position="1103"/>
    </location>
</feature>
<dbReference type="Proteomes" id="UP001642484">
    <property type="component" value="Unassembled WGS sequence"/>
</dbReference>
<dbReference type="PRINTS" id="PR00193">
    <property type="entry name" value="MYOSINHEAVY"/>
</dbReference>
<protein>
    <recommendedName>
        <fullName evidence="9">Myosin motor domain-containing protein</fullName>
    </recommendedName>
</protein>
<dbReference type="InterPro" id="IPR036961">
    <property type="entry name" value="Kinesin_motor_dom_sf"/>
</dbReference>
<name>A0ABP0R7U3_9DINO</name>
<dbReference type="Gene3D" id="1.20.58.530">
    <property type="match status" value="1"/>
</dbReference>
<feature type="compositionally biased region" description="Polar residues" evidence="8">
    <location>
        <begin position="2202"/>
        <end position="2224"/>
    </location>
</feature>
<keyword evidence="3 6" id="KW-0518">Myosin</keyword>
<comment type="similarity">
    <text evidence="6">Belongs to the TRAFAC class myosin-kinesin ATPase superfamily. Myosin family.</text>
</comment>
<dbReference type="EMBL" id="CAXAMN010025584">
    <property type="protein sequence ID" value="CAK9096294.1"/>
    <property type="molecule type" value="Genomic_DNA"/>
</dbReference>
<dbReference type="SUPFAM" id="SSF56399">
    <property type="entry name" value="ADP-ribosylation"/>
    <property type="match status" value="1"/>
</dbReference>
<dbReference type="SMART" id="SM00242">
    <property type="entry name" value="MYSc"/>
    <property type="match status" value="1"/>
</dbReference>
<gene>
    <name evidence="10" type="ORF">CCMP2556_LOCUS45793</name>
</gene>
<evidence type="ECO:0000256" key="1">
    <source>
        <dbReference type="ARBA" id="ARBA00022741"/>
    </source>
</evidence>
<feature type="domain" description="Myosin motor" evidence="9">
    <location>
        <begin position="61"/>
        <end position="782"/>
    </location>
</feature>
<evidence type="ECO:0000256" key="7">
    <source>
        <dbReference type="SAM" id="Coils"/>
    </source>
</evidence>
<dbReference type="InterPro" id="IPR001609">
    <property type="entry name" value="Myosin_head_motor_dom-like"/>
</dbReference>
<dbReference type="Gene3D" id="3.40.850.10">
    <property type="entry name" value="Kinesin motor domain"/>
    <property type="match status" value="1"/>
</dbReference>
<sequence>MDKYWVAHPDDVFCPCTCEVSGDKVHFIDPDGKRVTNKGSPLTHSVATLGELPKVHEPQLLGVGNVCELVVVDNAAVLHTVRTRYKRSDIYTFVSKMLVAVNPFKELAVYSKENLIKYLGASSTMDLPPHIYALGLHAVKGLQQNGGTSQVVLISGESGAGKTESAKLVMSYISEAIGSSRQLQRRESRPRYSVAFDPATPGQSRRKSRYSVIDPAKPSIQDKIIQTNPILEAFGNAMTVRNNNSSRFGKWTQMIISPNMTIEGCSVTDYLLEVTRVCGSAEKERNYHIFFQLLQARDDPELQDLGIEAPQEYNYIKGSQLTAPGIDDARCFLEVKEAFLALSFSLEVQKEIFKVVVGLLVLGNIDIADGDEAKIEGNAAVSKASQLLGIDPEALKSMILIQQRKVGTEVMNSQRTPPQAKSVRDTFARMLYGRTFKWLIEKINEKLRESSTSQVFLGVLDIAGFESFERNSLEQLFINLSNEILQSHFNQHFFRMELKEYEAEGIEVGIDIKYQDNSDIVSLINAKGGILSLLDDEASLPRTTDETFVSKVIRAHGDHTRIVRTRMGGAGAVKFGIKHFAGEVTYDATGFLEKNRAKLPDEAAALLCSSSSSILQEIGKKVTAEVEAESRSKGRKVKTVSSGFRQSLEDLMQTVNSAEPHFIRCLKPNPAKAPDNFDSKYTYEQMLYSGIFEAVRIRQSGFPMRLLHADFVERYCRCLPKEQWPELVGPRQVPEQEKLNLVVTALRKQLAQVDLPDQGLAVGTTKVLGKALTMSVLEEIRHKALLSQKQDQEAAKEEITRAIKARDPEALLAALVQGELLQLEQNILEEAKRALEYEERRAKVMEVLNEAISVREVIRLRAAIQQAKDFGLEHPDDLAILEEAVVTMQRELWPQARSGLAQAVLARDVKKLQEALAEAQLVGLAADETKPARQALREEERKAAAIEGLKDPLLRKDIAAMQSAIAEGEEAGLTDADLEQIRKALAEEERKVNARTALQTATKSRKVPAIQAALEEAEACQLEGPEIYEAKRTLAEEQSKMQARTAVQQAMQSRDVTELRAALKQGFAWGLEEADLQRARMILKQEEIKLEALRALEDALRSRDIEDLQAAIRNGQSSNLDPSQLRPARTALEEEQKKVSAKSSLEKAIKRRDINALLKALADGEKAGLVPEDEEMMMASATLAAEQAKAAAKELLAQAVRDLSYDTIPNLRAAIQEAELQLLDAVLLDPAKTKLETSERQLAAKTDLRDALASGDIEDLSSAISNAEHAGLPSADEHLSEARRLHAEEKRRVKARQGLFDAVQSRDIERLQKAIEEGQACKIDEDDIREASDVLMEENRKANAREGLQRATWSRSILDLKSAILEAEDAGVDEEEMMEARQMLGVEERKEEARSNLAAATQNRDVEMLEDALEEADRCGLLPTETQLARQVLAEEQWKISALEHLSQAIASKDIAALEAALSEAENAGVEAVEVDTAKSLLEQELQKTYLWQSLMMAQEERDITALRDHLSSAISLGFSLSELASAQAVLKEEERKESAREALSDAVLQKDVGALHRALNEAVECGLRETELASAQDTLAVALQLAETRRELESAMKSRDPARLAAAIAKGQQCELGPELEAANAVLKEAWAEQAKKSLRKAIAEQDVRALFRAVAESEAVGLEPEELEDAKRALEREAASAAQDFEERILERKAQLLLPAAELTFEVARPALQAEGYGGFDWKVRENIAFTTVAVGQELAVALEKAWFTKKSGLQPGKGLGADRSRDILDELCHNLRSCSMSSTGRVCKVEALDRRVLLKLGLELKSQLGHESSTSWASSPIVMVAMLLYTQQDVDTDRSMLFPDCPSSAVGQRLFREKKEAYDAYRTRVASGLATRNPMLFTEVSHVAAAVLQSALQGMQDGSRSAEPLQKWVKTACLLSSCREKAEDSRTLTRILMNVSDRGIQELQNKQKEDIIVCPHILSTSLNPDYVEKYLHLGAWCLERHVVLSIRVDRDVTECLNLSAISQYPEEKEVLLPFLSVLRIQDISFGPGEPTRISCQFQGSMMSSRLRSACLSDLTMASYELVQGLEELPTPSPLSLSLEQSKLDRSNIFEPNQYNSKVFQSLVHAFEALDRRGAWMISLSDYSWAQDRLASSFAVKRILRKLTPHFAKTHDDLSLQKFFTLTMPGATDVQLEKAFRWTSRYLRNAEPRHFEESPVSPQTPQTPVIRSPSQHRLPTWR</sequence>